<organism evidence="1 2">
    <name type="scientific">Vreelandella arcis</name>
    <dbReference type="NCBI Taxonomy" id="416873"/>
    <lineage>
        <taxon>Bacteria</taxon>
        <taxon>Pseudomonadati</taxon>
        <taxon>Pseudomonadota</taxon>
        <taxon>Gammaproteobacteria</taxon>
        <taxon>Oceanospirillales</taxon>
        <taxon>Halomonadaceae</taxon>
        <taxon>Vreelandella</taxon>
    </lineage>
</organism>
<dbReference type="GO" id="GO:0015035">
    <property type="term" value="F:protein-disulfide reductase activity"/>
    <property type="evidence" value="ECO:0007669"/>
    <property type="project" value="InterPro"/>
</dbReference>
<dbReference type="InterPro" id="IPR044691">
    <property type="entry name" value="DCC1_Trx"/>
</dbReference>
<accession>A0A1H0GNG8</accession>
<dbReference type="InterPro" id="IPR007263">
    <property type="entry name" value="DCC1-like"/>
</dbReference>
<keyword evidence="2" id="KW-1185">Reference proteome</keyword>
<dbReference type="OrthoDB" id="5294764at2"/>
<name>A0A1H0GNG8_9GAMM</name>
<evidence type="ECO:0000313" key="2">
    <source>
        <dbReference type="Proteomes" id="UP000199677"/>
    </source>
</evidence>
<evidence type="ECO:0008006" key="3">
    <source>
        <dbReference type="Google" id="ProtNLM"/>
    </source>
</evidence>
<dbReference type="PANTHER" id="PTHR34290">
    <property type="entry name" value="SI:CH73-390P7.2"/>
    <property type="match status" value="1"/>
</dbReference>
<dbReference type="Proteomes" id="UP000199677">
    <property type="component" value="Unassembled WGS sequence"/>
</dbReference>
<dbReference type="EMBL" id="FNII01000012">
    <property type="protein sequence ID" value="SDO08241.1"/>
    <property type="molecule type" value="Genomic_DNA"/>
</dbReference>
<sequence length="125" mass="14750">MPTNTTINVYYDAICPGCRKDRRRFERWAGKRATDIEWLDVTEHQQQLRDKGISPEAALRSLHIECSDGRMIEGIDAYRLLMQRIPILYPVAWLVGLPGIKPALRRYYDHWVAQRLKREGRWPSQ</sequence>
<reference evidence="2" key="1">
    <citation type="submission" date="2016-10" db="EMBL/GenBank/DDBJ databases">
        <authorList>
            <person name="Varghese N."/>
            <person name="Submissions S."/>
        </authorList>
    </citation>
    <scope>NUCLEOTIDE SEQUENCE [LARGE SCALE GENOMIC DNA]</scope>
    <source>
        <strain evidence="2">CGMCC 1.6494</strain>
    </source>
</reference>
<proteinExistence type="predicted"/>
<evidence type="ECO:0000313" key="1">
    <source>
        <dbReference type="EMBL" id="SDO08241.1"/>
    </source>
</evidence>
<gene>
    <name evidence="1" type="ORF">SAMN04487951_112100</name>
</gene>
<dbReference type="AlphaFoldDB" id="A0A1H0GNG8"/>
<protein>
    <recommendedName>
        <fullName evidence="3">Thiol-disulfide oxidoreductase</fullName>
    </recommendedName>
</protein>
<dbReference type="Pfam" id="PF04134">
    <property type="entry name" value="DCC1-like"/>
    <property type="match status" value="1"/>
</dbReference>
<dbReference type="STRING" id="416873.SAMN04487951_112100"/>
<dbReference type="RefSeq" id="WP_089707279.1">
    <property type="nucleotide sequence ID" value="NZ_FNII01000012.1"/>
</dbReference>
<dbReference type="PANTHER" id="PTHR34290:SF2">
    <property type="entry name" value="OS04G0668800 PROTEIN"/>
    <property type="match status" value="1"/>
</dbReference>